<dbReference type="InterPro" id="IPR023286">
    <property type="entry name" value="ABATE_dom_sf"/>
</dbReference>
<keyword evidence="3" id="KW-1185">Reference proteome</keyword>
<dbReference type="SUPFAM" id="SSF160904">
    <property type="entry name" value="Jann2411-like"/>
    <property type="match status" value="1"/>
</dbReference>
<evidence type="ECO:0000259" key="1">
    <source>
        <dbReference type="Pfam" id="PF11706"/>
    </source>
</evidence>
<evidence type="ECO:0000313" key="2">
    <source>
        <dbReference type="EMBL" id="MFC7405546.1"/>
    </source>
</evidence>
<comment type="caution">
    <text evidence="2">The sequence shown here is derived from an EMBL/GenBank/DDBJ whole genome shotgun (WGS) entry which is preliminary data.</text>
</comment>
<protein>
    <submittedName>
        <fullName evidence="2">CGNR zinc finger domain-containing protein</fullName>
    </submittedName>
</protein>
<dbReference type="RefSeq" id="WP_382394079.1">
    <property type="nucleotide sequence ID" value="NZ_JBHTCQ010000002.1"/>
</dbReference>
<sequence length="175" mass="18589">MVTVPRVEMADVLELVNTYGRVPRATAQDQGEGYPALSAVMADNAERFPGTELEHLQALADEAYQVFAAAHEGGDVADRVNALLAPASPTPTCTPECGIEWEVADAADALRAALGVALLDFLHTRGAERLGTCKGIRCADAFADLSPSGRKLFCSSGCLNRHKVAEHRRRAKASA</sequence>
<reference evidence="3" key="1">
    <citation type="journal article" date="2019" name="Int. J. Syst. Evol. Microbiol.">
        <title>The Global Catalogue of Microorganisms (GCM) 10K type strain sequencing project: providing services to taxonomists for standard genome sequencing and annotation.</title>
        <authorList>
            <consortium name="The Broad Institute Genomics Platform"/>
            <consortium name="The Broad Institute Genome Sequencing Center for Infectious Disease"/>
            <person name="Wu L."/>
            <person name="Ma J."/>
        </authorList>
    </citation>
    <scope>NUCLEOTIDE SEQUENCE [LARGE SCALE GENOMIC DNA]</scope>
    <source>
        <strain evidence="3">JCM 1490</strain>
    </source>
</reference>
<dbReference type="Proteomes" id="UP001596455">
    <property type="component" value="Unassembled WGS sequence"/>
</dbReference>
<dbReference type="Pfam" id="PF11706">
    <property type="entry name" value="zf-CGNR"/>
    <property type="match status" value="1"/>
</dbReference>
<dbReference type="Gene3D" id="1.10.3300.10">
    <property type="entry name" value="Jann2411-like domain"/>
    <property type="match status" value="1"/>
</dbReference>
<accession>A0ABW2Q8K4</accession>
<proteinExistence type="predicted"/>
<name>A0ABW2Q8K4_9MICO</name>
<dbReference type="InterPro" id="IPR021005">
    <property type="entry name" value="Znf_CGNR"/>
</dbReference>
<dbReference type="EMBL" id="JBHTCQ010000002">
    <property type="protein sequence ID" value="MFC7405546.1"/>
    <property type="molecule type" value="Genomic_DNA"/>
</dbReference>
<feature type="domain" description="Zinc finger CGNR" evidence="1">
    <location>
        <begin position="129"/>
        <end position="170"/>
    </location>
</feature>
<dbReference type="PANTHER" id="PTHR35525:SF3">
    <property type="entry name" value="BLL6575 PROTEIN"/>
    <property type="match status" value="1"/>
</dbReference>
<organism evidence="2 3">
    <name type="scientific">Georgenia alba</name>
    <dbReference type="NCBI Taxonomy" id="2233858"/>
    <lineage>
        <taxon>Bacteria</taxon>
        <taxon>Bacillati</taxon>
        <taxon>Actinomycetota</taxon>
        <taxon>Actinomycetes</taxon>
        <taxon>Micrococcales</taxon>
        <taxon>Bogoriellaceae</taxon>
        <taxon>Georgenia</taxon>
    </lineage>
</organism>
<evidence type="ECO:0000313" key="3">
    <source>
        <dbReference type="Proteomes" id="UP001596455"/>
    </source>
</evidence>
<dbReference type="InterPro" id="IPR010852">
    <property type="entry name" value="ABATE"/>
</dbReference>
<dbReference type="PANTHER" id="PTHR35525">
    <property type="entry name" value="BLL6575 PROTEIN"/>
    <property type="match status" value="1"/>
</dbReference>
<gene>
    <name evidence="2" type="ORF">ACFQQL_10545</name>
</gene>